<gene>
    <name evidence="2" type="ORF">V6N11_082511</name>
</gene>
<name>A0ABR2N8U9_9ROSI</name>
<reference evidence="2 3" key="1">
    <citation type="journal article" date="2024" name="G3 (Bethesda)">
        <title>Genome assembly of Hibiscus sabdariffa L. provides insights into metabolisms of medicinal natural products.</title>
        <authorList>
            <person name="Kim T."/>
        </authorList>
    </citation>
    <scope>NUCLEOTIDE SEQUENCE [LARGE SCALE GENOMIC DNA]</scope>
    <source>
        <strain evidence="2">TK-2024</strain>
        <tissue evidence="2">Old leaves</tissue>
    </source>
</reference>
<sequence length="101" mass="11423">MLGNPWLSFRVEPGEVRHWRAKARFLDTSGKPGQNQRASFPACCFSVITSSDLRQLAETYHKVGMLPPQHERTISELVRNEHHYPSPDPAKFCSSQQLGAC</sequence>
<proteinExistence type="predicted"/>
<feature type="region of interest" description="Disordered" evidence="1">
    <location>
        <begin position="81"/>
        <end position="101"/>
    </location>
</feature>
<evidence type="ECO:0000313" key="2">
    <source>
        <dbReference type="EMBL" id="KAK8972580.1"/>
    </source>
</evidence>
<accession>A0ABR2N8U9</accession>
<comment type="caution">
    <text evidence="2">The sequence shown here is derived from an EMBL/GenBank/DDBJ whole genome shotgun (WGS) entry which is preliminary data.</text>
</comment>
<protein>
    <submittedName>
        <fullName evidence="2">Uncharacterized protein</fullName>
    </submittedName>
</protein>
<evidence type="ECO:0000313" key="3">
    <source>
        <dbReference type="Proteomes" id="UP001396334"/>
    </source>
</evidence>
<evidence type="ECO:0000256" key="1">
    <source>
        <dbReference type="SAM" id="MobiDB-lite"/>
    </source>
</evidence>
<dbReference type="EMBL" id="JBBPBN010000207">
    <property type="protein sequence ID" value="KAK8972580.1"/>
    <property type="molecule type" value="Genomic_DNA"/>
</dbReference>
<organism evidence="2 3">
    <name type="scientific">Hibiscus sabdariffa</name>
    <name type="common">roselle</name>
    <dbReference type="NCBI Taxonomy" id="183260"/>
    <lineage>
        <taxon>Eukaryota</taxon>
        <taxon>Viridiplantae</taxon>
        <taxon>Streptophyta</taxon>
        <taxon>Embryophyta</taxon>
        <taxon>Tracheophyta</taxon>
        <taxon>Spermatophyta</taxon>
        <taxon>Magnoliopsida</taxon>
        <taxon>eudicotyledons</taxon>
        <taxon>Gunneridae</taxon>
        <taxon>Pentapetalae</taxon>
        <taxon>rosids</taxon>
        <taxon>malvids</taxon>
        <taxon>Malvales</taxon>
        <taxon>Malvaceae</taxon>
        <taxon>Malvoideae</taxon>
        <taxon>Hibiscus</taxon>
    </lineage>
</organism>
<dbReference type="Proteomes" id="UP001396334">
    <property type="component" value="Unassembled WGS sequence"/>
</dbReference>
<keyword evidence="3" id="KW-1185">Reference proteome</keyword>